<evidence type="ECO:0000313" key="3">
    <source>
        <dbReference type="EMBL" id="KAB7517217.1"/>
    </source>
</evidence>
<dbReference type="InterPro" id="IPR001434">
    <property type="entry name" value="OmcB-like_DUF11"/>
</dbReference>
<evidence type="ECO:0000259" key="2">
    <source>
        <dbReference type="Pfam" id="PF01882"/>
    </source>
</evidence>
<dbReference type="InterPro" id="IPR002881">
    <property type="entry name" value="DUF58"/>
</dbReference>
<dbReference type="Pfam" id="PF01882">
    <property type="entry name" value="DUF58"/>
    <property type="match status" value="1"/>
</dbReference>
<feature type="domain" description="DUF58" evidence="2">
    <location>
        <begin position="181"/>
        <end position="341"/>
    </location>
</feature>
<dbReference type="InterPro" id="IPR013783">
    <property type="entry name" value="Ig-like_fold"/>
</dbReference>
<dbReference type="Proteomes" id="UP000326302">
    <property type="component" value="Unassembled WGS sequence"/>
</dbReference>
<dbReference type="PANTHER" id="PTHR33608">
    <property type="entry name" value="BLL2464 PROTEIN"/>
    <property type="match status" value="1"/>
</dbReference>
<evidence type="ECO:0000313" key="6">
    <source>
        <dbReference type="Proteomes" id="UP000326302"/>
    </source>
</evidence>
<comment type="caution">
    <text evidence="3">The sequence shown here is derived from an EMBL/GenBank/DDBJ whole genome shotgun (WGS) entry which is preliminary data.</text>
</comment>
<protein>
    <submittedName>
        <fullName evidence="3">DUF58 domain-containing protein</fullName>
    </submittedName>
</protein>
<sequence>MTAAVILDAPGPLLVSVFAVAAGGLAAASRPPEVDLAIERAVSEQSPGPDQQTTVTVTVTNEGRGPATDLRILDGVPPALTVETGSPRHATALRAGESASFQYVLATRVGLHPFGPTTVLARDATGTHEREYEQMASGATELNVAPTLDARTTVPLRTQQTPYAGARTTDSGGSGVEFHATRDYQHGDPMSRIDWKRVARTGELTTVSFRQERAGSVVLVVDTRADSHVGATDSAVARSLEAAATTAGSLLDSGDRVGVATFGPGSAWLAPGSGPAHRARLREAFATDSAFAAAPIEDEDFLPWLARRRLRRRLSGGTQLVVFSPLLDPFMVESIRRYEAHGYPVTVISPDPTGRETTGQTLEAVERSLRLSRLRGAGVRVVDWGDEPFETTLVGASRRWSR</sequence>
<gene>
    <name evidence="3" type="ORF">DMP03_06160</name>
    <name evidence="4" type="ORF">DP108_01370</name>
</gene>
<name>A0A5N5UEZ3_9EURY</name>
<reference evidence="5 6" key="1">
    <citation type="submission" date="2019-10" db="EMBL/GenBank/DDBJ databases">
        <title>Unraveling microbial dark matter from salterns through culturing: the case of the genus Halosegnis.</title>
        <authorList>
            <person name="Duran-Viseras A."/>
            <person name="Andrei A.-S."/>
            <person name="Vera-Gargallo B."/>
            <person name="Ghai R."/>
            <person name="Sanchez-Porro C."/>
            <person name="Ventosa A."/>
        </authorList>
    </citation>
    <scope>NUCLEOTIDE SEQUENCE [LARGE SCALE GENOMIC DNA]</scope>
    <source>
        <strain evidence="3 6">F17-44</strain>
        <strain evidence="4 5">F19-13</strain>
    </source>
</reference>
<proteinExistence type="predicted"/>
<dbReference type="OrthoDB" id="31512at2157"/>
<organism evidence="3 6">
    <name type="scientific">Halosegnis rubeus</name>
    <dbReference type="NCBI Taxonomy" id="2212850"/>
    <lineage>
        <taxon>Archaea</taxon>
        <taxon>Methanobacteriati</taxon>
        <taxon>Methanobacteriota</taxon>
        <taxon>Stenosarchaea group</taxon>
        <taxon>Halobacteria</taxon>
        <taxon>Halobacteriales</taxon>
        <taxon>Natronomonadaceae</taxon>
        <taxon>Halosegnis</taxon>
    </lineage>
</organism>
<dbReference type="Pfam" id="PF01345">
    <property type="entry name" value="DUF11"/>
    <property type="match status" value="1"/>
</dbReference>
<evidence type="ECO:0000313" key="5">
    <source>
        <dbReference type="Proteomes" id="UP000326207"/>
    </source>
</evidence>
<dbReference type="Gene3D" id="2.60.40.10">
    <property type="entry name" value="Immunoglobulins"/>
    <property type="match status" value="1"/>
</dbReference>
<dbReference type="Proteomes" id="UP000326207">
    <property type="component" value="Unassembled WGS sequence"/>
</dbReference>
<evidence type="ECO:0000259" key="1">
    <source>
        <dbReference type="Pfam" id="PF01345"/>
    </source>
</evidence>
<dbReference type="PANTHER" id="PTHR33608:SF6">
    <property type="entry name" value="BLL2464 PROTEIN"/>
    <property type="match status" value="1"/>
</dbReference>
<dbReference type="EMBL" id="QJOW01000002">
    <property type="protein sequence ID" value="KAB7517217.1"/>
    <property type="molecule type" value="Genomic_DNA"/>
</dbReference>
<accession>A0A5N5UMW2</accession>
<accession>A0A5N5UEZ3</accession>
<evidence type="ECO:0000313" key="4">
    <source>
        <dbReference type="EMBL" id="KAB7520247.1"/>
    </source>
</evidence>
<dbReference type="AlphaFoldDB" id="A0A5N5UEZ3"/>
<dbReference type="EMBL" id="QMDY01000001">
    <property type="protein sequence ID" value="KAB7520247.1"/>
    <property type="molecule type" value="Genomic_DNA"/>
</dbReference>
<feature type="domain" description="DUF11" evidence="1">
    <location>
        <begin position="35"/>
        <end position="90"/>
    </location>
</feature>